<dbReference type="PANTHER" id="PTHR43679">
    <property type="entry name" value="OCTANOYLTRANSFERASE LIPM-RELATED"/>
    <property type="match status" value="1"/>
</dbReference>
<dbReference type="HAMAP" id="MF_02119">
    <property type="entry name" value="LipL"/>
    <property type="match status" value="1"/>
</dbReference>
<dbReference type="SUPFAM" id="SSF55681">
    <property type="entry name" value="Class II aaRS and biotin synthetases"/>
    <property type="match status" value="1"/>
</dbReference>
<dbReference type="RefSeq" id="WP_126109178.1">
    <property type="nucleotide sequence ID" value="NZ_CP034465.1"/>
</dbReference>
<accession>A0A3S9H9U2</accession>
<dbReference type="GO" id="GO:0016874">
    <property type="term" value="F:ligase activity"/>
    <property type="evidence" value="ECO:0007669"/>
    <property type="project" value="UniProtKB-KW"/>
</dbReference>
<evidence type="ECO:0000313" key="5">
    <source>
        <dbReference type="EMBL" id="AZP04097.1"/>
    </source>
</evidence>
<dbReference type="InterPro" id="IPR024897">
    <property type="entry name" value="LipL"/>
</dbReference>
<comment type="pathway">
    <text evidence="3">Protein modification; protein lipoylation via endogenous pathway; protein N(6)-(lipoyl)lysine from octanoyl-[acyl-carrier-protein].</text>
</comment>
<dbReference type="InterPro" id="IPR050664">
    <property type="entry name" value="Octanoyltrans_LipM/LipL"/>
</dbReference>
<evidence type="ECO:0000256" key="2">
    <source>
        <dbReference type="ARBA" id="ARBA00023315"/>
    </source>
</evidence>
<dbReference type="AlphaFoldDB" id="A0A3S9H9U2"/>
<dbReference type="CDD" id="cd16443">
    <property type="entry name" value="LplA"/>
    <property type="match status" value="1"/>
</dbReference>
<comment type="function">
    <text evidence="3">Catalyzes the amidotransfer (transamidation) of the octanoyl moiety from octanoyl-GcvH to the lipoyl domain of the E2 subunit of lipoate-dependent enzymes.</text>
</comment>
<dbReference type="Pfam" id="PF21948">
    <property type="entry name" value="LplA-B_cat"/>
    <property type="match status" value="1"/>
</dbReference>
<feature type="active site" description="Acyl-thioester intermediate" evidence="3">
    <location>
        <position position="147"/>
    </location>
</feature>
<name>A0A3S9H9U2_9LACT</name>
<dbReference type="GO" id="GO:0009249">
    <property type="term" value="P:protein lipoylation"/>
    <property type="evidence" value="ECO:0007669"/>
    <property type="project" value="UniProtKB-UniRule"/>
</dbReference>
<evidence type="ECO:0000313" key="6">
    <source>
        <dbReference type="Proteomes" id="UP000273326"/>
    </source>
</evidence>
<dbReference type="GO" id="GO:0009107">
    <property type="term" value="P:lipoate biosynthetic process"/>
    <property type="evidence" value="ECO:0007669"/>
    <property type="project" value="UniProtKB-UniRule"/>
</dbReference>
<dbReference type="Proteomes" id="UP000273326">
    <property type="component" value="Chromosome"/>
</dbReference>
<comment type="catalytic activity">
    <reaction evidence="3">
        <text>N(6)-octanoyl-L-lysyl-[glycine-cleavage complex H protein] + L-lysyl-[lipoyl-carrier protein] = N(6)-octanoyl-L-lysyl-[lipoyl-carrier protein] + L-lysyl-[glycine-cleavage complex H protein]</text>
        <dbReference type="Rhea" id="RHEA:20213"/>
        <dbReference type="Rhea" id="RHEA-COMP:10500"/>
        <dbReference type="Rhea" id="RHEA-COMP:10501"/>
        <dbReference type="Rhea" id="RHEA-COMP:10503"/>
        <dbReference type="Rhea" id="RHEA-COMP:10504"/>
        <dbReference type="ChEBI" id="CHEBI:29969"/>
        <dbReference type="ChEBI" id="CHEBI:78809"/>
        <dbReference type="EC" id="2.3.1.204"/>
    </reaction>
</comment>
<gene>
    <name evidence="3" type="primary">lipL</name>
    <name evidence="5" type="ORF">EJN90_05120</name>
</gene>
<dbReference type="EMBL" id="CP034465">
    <property type="protein sequence ID" value="AZP04097.1"/>
    <property type="molecule type" value="Genomic_DNA"/>
</dbReference>
<dbReference type="PANTHER" id="PTHR43679:SF2">
    <property type="entry name" value="OCTANOYL-[GCVH]:PROTEIN N-OCTANOYLTRANSFERASE"/>
    <property type="match status" value="1"/>
</dbReference>
<proteinExistence type="inferred from homology"/>
<dbReference type="PROSITE" id="PS51733">
    <property type="entry name" value="BPL_LPL_CATALYTIC"/>
    <property type="match status" value="1"/>
</dbReference>
<evidence type="ECO:0000256" key="3">
    <source>
        <dbReference type="HAMAP-Rule" id="MF_02119"/>
    </source>
</evidence>
<comment type="similarity">
    <text evidence="3">Belongs to the octanoyltransferase LipL family.</text>
</comment>
<keyword evidence="2 3" id="KW-0012">Acyltransferase</keyword>
<feature type="domain" description="BPL/LPL catalytic" evidence="4">
    <location>
        <begin position="41"/>
        <end position="248"/>
    </location>
</feature>
<dbReference type="OrthoDB" id="2080934at2"/>
<reference evidence="6" key="1">
    <citation type="submission" date="2018-12" db="EMBL/GenBank/DDBJ databases">
        <title>Complete genome sequencing of Jeotgalibaca sp. H21T32.</title>
        <authorList>
            <person name="Bae J.-W."/>
            <person name="Lee S.-Y."/>
        </authorList>
    </citation>
    <scope>NUCLEOTIDE SEQUENCE [LARGE SCALE GENOMIC DNA]</scope>
    <source>
        <strain evidence="6">H21T32</strain>
    </source>
</reference>
<dbReference type="KEGG" id="jeh:EJN90_05120"/>
<comment type="miscellaneous">
    <text evidence="3">The reaction proceeds via a thioester-linked acyl-enzyme intermediate.</text>
</comment>
<organism evidence="5 6">
    <name type="scientific">Jeotgalibaca ciconiae</name>
    <dbReference type="NCBI Taxonomy" id="2496265"/>
    <lineage>
        <taxon>Bacteria</taxon>
        <taxon>Bacillati</taxon>
        <taxon>Bacillota</taxon>
        <taxon>Bacilli</taxon>
        <taxon>Lactobacillales</taxon>
        <taxon>Carnobacteriaceae</taxon>
        <taxon>Jeotgalibaca</taxon>
    </lineage>
</organism>
<dbReference type="InterPro" id="IPR004143">
    <property type="entry name" value="BPL_LPL_catalytic"/>
</dbReference>
<dbReference type="InterPro" id="IPR045864">
    <property type="entry name" value="aa-tRNA-synth_II/BPL/LPL"/>
</dbReference>
<evidence type="ECO:0000256" key="1">
    <source>
        <dbReference type="ARBA" id="ARBA00022679"/>
    </source>
</evidence>
<protein>
    <recommendedName>
        <fullName evidence="3">Octanoyl-[GcvH]:protein N-octanoyltransferase</fullName>
        <ecNumber evidence="3">2.3.1.204</ecNumber>
    </recommendedName>
    <alternativeName>
        <fullName evidence="3">Octanoyl-[GcvH]:E2 amidotransferase</fullName>
    </alternativeName>
</protein>
<dbReference type="GO" id="GO:0033819">
    <property type="term" value="F:lipoyl(octanoyl) transferase activity"/>
    <property type="evidence" value="ECO:0007669"/>
    <property type="project" value="InterPro"/>
</dbReference>
<feature type="site" description="Lowers pKa of active site Cys" evidence="3">
    <location>
        <position position="159"/>
    </location>
</feature>
<dbReference type="EC" id="2.3.1.204" evidence="3"/>
<keyword evidence="6" id="KW-1185">Reference proteome</keyword>
<evidence type="ECO:0000259" key="4">
    <source>
        <dbReference type="PROSITE" id="PS51733"/>
    </source>
</evidence>
<dbReference type="Gene3D" id="3.30.930.10">
    <property type="entry name" value="Bira Bifunctional Protein, Domain 2"/>
    <property type="match status" value="1"/>
</dbReference>
<keyword evidence="5" id="KW-0436">Ligase</keyword>
<keyword evidence="1 3" id="KW-0808">Transferase</keyword>
<sequence length="277" mass="31284">MTDFLTNSTYQVYDSSISALKTQTYSHFALGDALIRQVNTEDIPAIIHFWPIDQMIILGMMDTKLPYLDEGVSFLKNEGYQVCVRPAGGLAVVADPGIINFSLILQEPANSKVSIDAGYEVMLRLIQKVLAPYNEEIKAYEIEDSYCPGKFDLSIDGKKFAGIAQRRFKKGIAIMIYLSVEGNQQRRGELIQTLYEKGMRGEETRWKYPAVNPDSMANLSDLLGVSLTVPQIKEMVLTALKEEENRLIEGNYTAELMTEYQSAYDKMEKRNIQTFGN</sequence>